<keyword evidence="2" id="KW-1185">Reference proteome</keyword>
<protein>
    <submittedName>
        <fullName evidence="1">Uncharacterized protein</fullName>
    </submittedName>
</protein>
<reference evidence="1" key="1">
    <citation type="submission" date="2020-11" db="EMBL/GenBank/DDBJ databases">
        <authorList>
            <consortium name="DOE Joint Genome Institute"/>
            <person name="Ahrendt S."/>
            <person name="Riley R."/>
            <person name="Andreopoulos W."/>
            <person name="Labutti K."/>
            <person name="Pangilinan J."/>
            <person name="Ruiz-Duenas F.J."/>
            <person name="Barrasa J.M."/>
            <person name="Sanchez-Garcia M."/>
            <person name="Camarero S."/>
            <person name="Miyauchi S."/>
            <person name="Serrano A."/>
            <person name="Linde D."/>
            <person name="Babiker R."/>
            <person name="Drula E."/>
            <person name="Ayuso-Fernandez I."/>
            <person name="Pacheco R."/>
            <person name="Padilla G."/>
            <person name="Ferreira P."/>
            <person name="Barriuso J."/>
            <person name="Kellner H."/>
            <person name="Castanera R."/>
            <person name="Alfaro M."/>
            <person name="Ramirez L."/>
            <person name="Pisabarro A.G."/>
            <person name="Kuo A."/>
            <person name="Tritt A."/>
            <person name="Lipzen A."/>
            <person name="He G."/>
            <person name="Yan M."/>
            <person name="Ng V."/>
            <person name="Cullen D."/>
            <person name="Martin F."/>
            <person name="Rosso M.-N."/>
            <person name="Henrissat B."/>
            <person name="Hibbett D."/>
            <person name="Martinez A.T."/>
            <person name="Grigoriev I.V."/>
        </authorList>
    </citation>
    <scope>NUCLEOTIDE SEQUENCE</scope>
    <source>
        <strain evidence="1">AH 40177</strain>
    </source>
</reference>
<evidence type="ECO:0000313" key="2">
    <source>
        <dbReference type="Proteomes" id="UP000772434"/>
    </source>
</evidence>
<accession>A0A9P5U192</accession>
<sequence length="69" mass="7736">MVTARSAKRTPFLRKCQSCPSLPFSMFSPSCTFSLPREHTHTHGLSSSLSLSLQASNTLLMRQRQNTTH</sequence>
<evidence type="ECO:0000313" key="1">
    <source>
        <dbReference type="EMBL" id="KAF9062134.1"/>
    </source>
</evidence>
<dbReference type="EMBL" id="JADNRY010000181">
    <property type="protein sequence ID" value="KAF9062134.1"/>
    <property type="molecule type" value="Genomic_DNA"/>
</dbReference>
<proteinExistence type="predicted"/>
<comment type="caution">
    <text evidence="1">The sequence shown here is derived from an EMBL/GenBank/DDBJ whole genome shotgun (WGS) entry which is preliminary data.</text>
</comment>
<dbReference type="AlphaFoldDB" id="A0A9P5U192"/>
<feature type="non-terminal residue" evidence="1">
    <location>
        <position position="69"/>
    </location>
</feature>
<gene>
    <name evidence="1" type="ORF">BDP27DRAFT_1337073</name>
</gene>
<dbReference type="Proteomes" id="UP000772434">
    <property type="component" value="Unassembled WGS sequence"/>
</dbReference>
<name>A0A9P5U192_9AGAR</name>
<organism evidence="1 2">
    <name type="scientific">Rhodocollybia butyracea</name>
    <dbReference type="NCBI Taxonomy" id="206335"/>
    <lineage>
        <taxon>Eukaryota</taxon>
        <taxon>Fungi</taxon>
        <taxon>Dikarya</taxon>
        <taxon>Basidiomycota</taxon>
        <taxon>Agaricomycotina</taxon>
        <taxon>Agaricomycetes</taxon>
        <taxon>Agaricomycetidae</taxon>
        <taxon>Agaricales</taxon>
        <taxon>Marasmiineae</taxon>
        <taxon>Omphalotaceae</taxon>
        <taxon>Rhodocollybia</taxon>
    </lineage>
</organism>